<dbReference type="InterPro" id="IPR020845">
    <property type="entry name" value="AMP-binding_CS"/>
</dbReference>
<dbReference type="InterPro" id="IPR000873">
    <property type="entry name" value="AMP-dep_synth/lig_dom"/>
</dbReference>
<dbReference type="AlphaFoldDB" id="A0A2G8B414"/>
<dbReference type="RefSeq" id="WP_048891343.1">
    <property type="nucleotide sequence ID" value="NZ_AP024237.1"/>
</dbReference>
<evidence type="ECO:0000313" key="4">
    <source>
        <dbReference type="Proteomes" id="UP000595446"/>
    </source>
</evidence>
<evidence type="ECO:0000313" key="3">
    <source>
        <dbReference type="EMBL" id="BCO38351.1"/>
    </source>
</evidence>
<dbReference type="PROSITE" id="PS00455">
    <property type="entry name" value="AMP_BINDING"/>
    <property type="match status" value="1"/>
</dbReference>
<keyword evidence="4" id="KW-1185">Reference proteome</keyword>
<sequence>MTTASVVTTTARALLRSRLLTPPNPAGALCLVREMCRGGTNPVTLLAIAAARAPHRAAVIDDDGVITYRELQSKTEALAHELYRRGVQPGQTVGVLCRNGRGLLEAVFAVALVGADVVLVNTEFRADALAAALSAHRITTVVCDNEFAQQVAATAESMTAIDPATIETRGRERPKVAAAGRIILLTSGTTGKPKGVPRAPRILSAFGVGVTILDRTGLRLGSRISVAVPMFHGLGLGMAMLTVGLAGTILTRRRFDAEAALAQASLHRAQAFTAVPVMLARIVDLPHTVRVRNPVPYLRVVISSGDRLDPSVARRFMDTYGDILYNGYGSTEAGVGALATPADLREAPETVGRPVAGCSVRILDENGNPVGPHVTGRVFVGGTLTARGYTGGGAKTVVDNMINTGDMGYFDESGRLYVVGREDDMIVSGGENVYPRAVENALAEHPDIADNAVIGVPDEQFGRRLAAYVVPRPDTEIDEAAVREYLKDKVSRFEQPRDVSIVSNIPRNPAGKVMRNELPT</sequence>
<dbReference type="Proteomes" id="UP000595446">
    <property type="component" value="Chromosome"/>
</dbReference>
<dbReference type="GO" id="GO:0031956">
    <property type="term" value="F:medium-chain fatty acid-CoA ligase activity"/>
    <property type="evidence" value="ECO:0007669"/>
    <property type="project" value="TreeGrafter"/>
</dbReference>
<comment type="similarity">
    <text evidence="1">Belongs to the ATP-dependent AMP-binding enzyme family.</text>
</comment>
<evidence type="ECO:0000256" key="2">
    <source>
        <dbReference type="ARBA" id="ARBA00022598"/>
    </source>
</evidence>
<dbReference type="InterPro" id="IPR045851">
    <property type="entry name" value="AMP-bd_C_sf"/>
</dbReference>
<dbReference type="Pfam" id="PF00501">
    <property type="entry name" value="AMP-binding"/>
    <property type="match status" value="1"/>
</dbReference>
<dbReference type="OrthoDB" id="56621at2"/>
<name>A0A2G8B414_9MYCO</name>
<reference evidence="3 4" key="1">
    <citation type="submission" date="2020-12" db="EMBL/GenBank/DDBJ databases">
        <title>Complete genome sequence of Mycobacterium heckeshornense JCM 15655T, closely related to a pathogenic non-tuberculous mycobacterial species Mycobacterium xenopi.</title>
        <authorList>
            <person name="Yoshida M."/>
            <person name="Fukano H."/>
            <person name="Asakura T."/>
            <person name="Suzuki M."/>
            <person name="Hoshino Y."/>
        </authorList>
    </citation>
    <scope>NUCLEOTIDE SEQUENCE [LARGE SCALE GENOMIC DNA]</scope>
    <source>
        <strain evidence="3 4">JCM 15655</strain>
    </source>
</reference>
<dbReference type="STRING" id="110505.ACT16_10100"/>
<protein>
    <submittedName>
        <fullName evidence="3">Acyl-CoA synthetase</fullName>
    </submittedName>
</protein>
<keyword evidence="2" id="KW-0436">Ligase</keyword>
<accession>A0A2G8B414</accession>
<dbReference type="PANTHER" id="PTHR43201">
    <property type="entry name" value="ACYL-COA SYNTHETASE"/>
    <property type="match status" value="1"/>
</dbReference>
<dbReference type="GO" id="GO:0006631">
    <property type="term" value="P:fatty acid metabolic process"/>
    <property type="evidence" value="ECO:0007669"/>
    <property type="project" value="TreeGrafter"/>
</dbReference>
<dbReference type="Gene3D" id="3.40.50.12780">
    <property type="entry name" value="N-terminal domain of ligase-like"/>
    <property type="match status" value="1"/>
</dbReference>
<dbReference type="Pfam" id="PF13193">
    <property type="entry name" value="AMP-binding_C"/>
    <property type="match status" value="1"/>
</dbReference>
<proteinExistence type="inferred from homology"/>
<dbReference type="InterPro" id="IPR025110">
    <property type="entry name" value="AMP-bd_C"/>
</dbReference>
<dbReference type="SUPFAM" id="SSF56801">
    <property type="entry name" value="Acetyl-CoA synthetase-like"/>
    <property type="match status" value="1"/>
</dbReference>
<evidence type="ECO:0000256" key="1">
    <source>
        <dbReference type="ARBA" id="ARBA00006432"/>
    </source>
</evidence>
<dbReference type="EMBL" id="AP024237">
    <property type="protein sequence ID" value="BCO38351.1"/>
    <property type="molecule type" value="Genomic_DNA"/>
</dbReference>
<gene>
    <name evidence="3" type="primary">fadD12_2</name>
    <name evidence="3" type="ORF">MHEC_47840</name>
</gene>
<organism evidence="3 4">
    <name type="scientific">Mycobacterium heckeshornense</name>
    <dbReference type="NCBI Taxonomy" id="110505"/>
    <lineage>
        <taxon>Bacteria</taxon>
        <taxon>Bacillati</taxon>
        <taxon>Actinomycetota</taxon>
        <taxon>Actinomycetes</taxon>
        <taxon>Mycobacteriales</taxon>
        <taxon>Mycobacteriaceae</taxon>
        <taxon>Mycobacterium</taxon>
    </lineage>
</organism>
<dbReference type="PANTHER" id="PTHR43201:SF5">
    <property type="entry name" value="MEDIUM-CHAIN ACYL-COA LIGASE ACSF2, MITOCHONDRIAL"/>
    <property type="match status" value="1"/>
</dbReference>
<dbReference type="InterPro" id="IPR042099">
    <property type="entry name" value="ANL_N_sf"/>
</dbReference>
<dbReference type="Gene3D" id="3.30.300.30">
    <property type="match status" value="1"/>
</dbReference>